<comment type="caution">
    <text evidence="1">The sequence shown here is derived from an EMBL/GenBank/DDBJ whole genome shotgun (WGS) entry which is preliminary data.</text>
</comment>
<sequence>MDCVSEYNVVEGMLGLGEYILLEILSEMKLPQDVQQFLLVCRKIHKLQEHPRFQKIIQLITIDPIIREGIVKIEIIFENPSQNFGMGIADASCSFAAGYGPSAYGNEEKTVRYFRNGELNHITYSTKGNLYYFNKQRISAIVDMTSNPHKVVFQVNDIEQPNYVIGIPSEIRFWVLEQEPQKFGVASPQSLEQGYAIPHPQEKHWSIAIVQGVIGTDYL</sequence>
<evidence type="ECO:0000313" key="2">
    <source>
        <dbReference type="Proteomes" id="UP000324800"/>
    </source>
</evidence>
<name>A0A5J4VL14_9EUKA</name>
<evidence type="ECO:0008006" key="3">
    <source>
        <dbReference type="Google" id="ProtNLM"/>
    </source>
</evidence>
<dbReference type="Proteomes" id="UP000324800">
    <property type="component" value="Unassembled WGS sequence"/>
</dbReference>
<dbReference type="AlphaFoldDB" id="A0A5J4VL14"/>
<dbReference type="EMBL" id="SNRW01006330">
    <property type="protein sequence ID" value="KAA6383288.1"/>
    <property type="molecule type" value="Genomic_DNA"/>
</dbReference>
<organism evidence="1 2">
    <name type="scientific">Streblomastix strix</name>
    <dbReference type="NCBI Taxonomy" id="222440"/>
    <lineage>
        <taxon>Eukaryota</taxon>
        <taxon>Metamonada</taxon>
        <taxon>Preaxostyla</taxon>
        <taxon>Oxymonadida</taxon>
        <taxon>Streblomastigidae</taxon>
        <taxon>Streblomastix</taxon>
    </lineage>
</organism>
<evidence type="ECO:0000313" key="1">
    <source>
        <dbReference type="EMBL" id="KAA6383288.1"/>
    </source>
</evidence>
<gene>
    <name evidence="1" type="ORF">EZS28_021184</name>
</gene>
<accession>A0A5J4VL14</accession>
<proteinExistence type="predicted"/>
<protein>
    <recommendedName>
        <fullName evidence="3">F-box domain-containing protein</fullName>
    </recommendedName>
</protein>
<reference evidence="1 2" key="1">
    <citation type="submission" date="2019-03" db="EMBL/GenBank/DDBJ databases">
        <title>Single cell metagenomics reveals metabolic interactions within the superorganism composed of flagellate Streblomastix strix and complex community of Bacteroidetes bacteria on its surface.</title>
        <authorList>
            <person name="Treitli S.C."/>
            <person name="Kolisko M."/>
            <person name="Husnik F."/>
            <person name="Keeling P."/>
            <person name="Hampl V."/>
        </authorList>
    </citation>
    <scope>NUCLEOTIDE SEQUENCE [LARGE SCALE GENOMIC DNA]</scope>
    <source>
        <strain evidence="1">ST1C</strain>
    </source>
</reference>